<accession>A0A2P8VL75</accession>
<evidence type="ECO:0000259" key="2">
    <source>
        <dbReference type="Pfam" id="PF00419"/>
    </source>
</evidence>
<dbReference type="PANTHER" id="PTHR33420:SF26">
    <property type="entry name" value="FIMBRIAL SUBUNIT"/>
    <property type="match status" value="1"/>
</dbReference>
<comment type="caution">
    <text evidence="3">The sequence shown here is derived from an EMBL/GenBank/DDBJ whole genome shotgun (WGS) entry which is preliminary data.</text>
</comment>
<dbReference type="InterPro" id="IPR036937">
    <property type="entry name" value="Adhesion_dom_fimbrial_sf"/>
</dbReference>
<keyword evidence="1" id="KW-0732">Signal</keyword>
<evidence type="ECO:0000313" key="4">
    <source>
        <dbReference type="Proteomes" id="UP000240212"/>
    </source>
</evidence>
<dbReference type="PANTHER" id="PTHR33420">
    <property type="entry name" value="FIMBRIAL SUBUNIT ELFA-RELATED"/>
    <property type="match status" value="1"/>
</dbReference>
<sequence length="186" mass="20260">MCRIKRVAAVLATAMGIVSLQVAAHVDTLAAEFDAGLTGRVSMEGAILSSACDITTGDTFQTINMPSETRSHIKRVGEGEPEPFSIYLTGCSLTSESGTGPAQYIQIIFDGNEESGLFRVDGSASGVALEFIDSNGDVIRPGKMMPYQAAMAENNRFDYRVRLKTTMRDLLVGDYHAIVRYRVEYF</sequence>
<dbReference type="SUPFAM" id="SSF49401">
    <property type="entry name" value="Bacterial adhesins"/>
    <property type="match status" value="1"/>
</dbReference>
<dbReference type="GO" id="GO:0009289">
    <property type="term" value="C:pilus"/>
    <property type="evidence" value="ECO:0007669"/>
    <property type="project" value="InterPro"/>
</dbReference>
<feature type="domain" description="Fimbrial-type adhesion" evidence="2">
    <location>
        <begin position="42"/>
        <end position="185"/>
    </location>
</feature>
<dbReference type="EMBL" id="PYEP01000003">
    <property type="protein sequence ID" value="PSN08305.1"/>
    <property type="molecule type" value="Genomic_DNA"/>
</dbReference>
<name>A0A2P8VL75_9ENTR</name>
<dbReference type="AlphaFoldDB" id="A0A2P8VL75"/>
<protein>
    <submittedName>
        <fullName evidence="3">Type 1 fimbrial protein</fullName>
    </submittedName>
</protein>
<evidence type="ECO:0000313" key="3">
    <source>
        <dbReference type="EMBL" id="PSN08305.1"/>
    </source>
</evidence>
<evidence type="ECO:0000256" key="1">
    <source>
        <dbReference type="SAM" id="SignalP"/>
    </source>
</evidence>
<dbReference type="Pfam" id="PF00419">
    <property type="entry name" value="Fimbrial"/>
    <property type="match status" value="1"/>
</dbReference>
<organism evidence="3 4">
    <name type="scientific">Siccibacter turicensis</name>
    <dbReference type="NCBI Taxonomy" id="357233"/>
    <lineage>
        <taxon>Bacteria</taxon>
        <taxon>Pseudomonadati</taxon>
        <taxon>Pseudomonadota</taxon>
        <taxon>Gammaproteobacteria</taxon>
        <taxon>Enterobacterales</taxon>
        <taxon>Enterobacteriaceae</taxon>
        <taxon>Siccibacter</taxon>
    </lineage>
</organism>
<dbReference type="GO" id="GO:0043709">
    <property type="term" value="P:cell adhesion involved in single-species biofilm formation"/>
    <property type="evidence" value="ECO:0007669"/>
    <property type="project" value="TreeGrafter"/>
</dbReference>
<dbReference type="RefSeq" id="WP_106876962.1">
    <property type="nucleotide sequence ID" value="NZ_PYEP01000003.1"/>
</dbReference>
<feature type="signal peptide" evidence="1">
    <location>
        <begin position="1"/>
        <end position="23"/>
    </location>
</feature>
<dbReference type="InterPro" id="IPR008966">
    <property type="entry name" value="Adhesion_dom_sf"/>
</dbReference>
<gene>
    <name evidence="3" type="ORF">C7G83_09035</name>
</gene>
<dbReference type="InterPro" id="IPR050263">
    <property type="entry name" value="Bact_Fimbrial_Adh_Pro"/>
</dbReference>
<dbReference type="Gene3D" id="2.60.40.1090">
    <property type="entry name" value="Fimbrial-type adhesion domain"/>
    <property type="match status" value="1"/>
</dbReference>
<proteinExistence type="predicted"/>
<dbReference type="Proteomes" id="UP000240212">
    <property type="component" value="Unassembled WGS sequence"/>
</dbReference>
<feature type="chain" id="PRO_5015151958" evidence="1">
    <location>
        <begin position="24"/>
        <end position="186"/>
    </location>
</feature>
<reference evidence="3 4" key="1">
    <citation type="submission" date="2018-03" db="EMBL/GenBank/DDBJ databases">
        <title>Draft genome sequence of the first documented clinical Siccibacter turicensis isolate in Austria.</title>
        <authorList>
            <person name="Lepuschitz S."/>
            <person name="Pekard-Amenitsch S."/>
            <person name="Haunold R."/>
            <person name="Schill S."/>
            <person name="Mach R."/>
            <person name="Allerberger F."/>
            <person name="Ruppitsch W."/>
            <person name="Forsythe S.J."/>
        </authorList>
    </citation>
    <scope>NUCLEOTIDE SEQUENCE [LARGE SCALE GENOMIC DNA]</scope>
    <source>
        <strain evidence="3 4">6100069499-17</strain>
    </source>
</reference>
<dbReference type="OrthoDB" id="6986861at2"/>
<dbReference type="InterPro" id="IPR000259">
    <property type="entry name" value="Adhesion_dom_fimbrial"/>
</dbReference>
<keyword evidence="4" id="KW-1185">Reference proteome</keyword>